<protein>
    <submittedName>
        <fullName evidence="1">Uncharacterized protein</fullName>
    </submittedName>
</protein>
<organism evidence="1 2">
    <name type="scientific">Daphnia magna</name>
    <dbReference type="NCBI Taxonomy" id="35525"/>
    <lineage>
        <taxon>Eukaryota</taxon>
        <taxon>Metazoa</taxon>
        <taxon>Ecdysozoa</taxon>
        <taxon>Arthropoda</taxon>
        <taxon>Crustacea</taxon>
        <taxon>Branchiopoda</taxon>
        <taxon>Diplostraca</taxon>
        <taxon>Cladocera</taxon>
        <taxon>Anomopoda</taxon>
        <taxon>Daphniidae</taxon>
        <taxon>Daphnia</taxon>
    </lineage>
</organism>
<keyword evidence="2" id="KW-1185">Reference proteome</keyword>
<proteinExistence type="predicted"/>
<name>A0ABQ9Z1F6_9CRUS</name>
<sequence length="225" mass="26058">MEKTFEFRDRESTLRFTSASEILLEYPRFIDVEDGSLLMMSLYVQHNRTFFFRQQILLDFHRKYPDTHYSLQMRFLKRFSTSLTLLAERQKINVPNSADDCLKSLALCLKLMPSVHKIKKASFESKLDRMFHFVKQNASIAEAVKGKDAVHHKQPYLIVLGSFEHPLFFNLVMDQTVFLGEDCYTISSSNQDFANVLDDIASKICLVLLASGLFTKFAVDSFGRK</sequence>
<evidence type="ECO:0000313" key="1">
    <source>
        <dbReference type="EMBL" id="KAK4006732.1"/>
    </source>
</evidence>
<dbReference type="EMBL" id="JAOYFB010000002">
    <property type="protein sequence ID" value="KAK4006732.1"/>
    <property type="molecule type" value="Genomic_DNA"/>
</dbReference>
<dbReference type="Proteomes" id="UP001234178">
    <property type="component" value="Unassembled WGS sequence"/>
</dbReference>
<evidence type="ECO:0000313" key="2">
    <source>
        <dbReference type="Proteomes" id="UP001234178"/>
    </source>
</evidence>
<accession>A0ABQ9Z1F6</accession>
<reference evidence="1 2" key="1">
    <citation type="journal article" date="2023" name="Nucleic Acids Res.">
        <title>The hologenome of Daphnia magna reveals possible DNA methylation and microbiome-mediated evolution of the host genome.</title>
        <authorList>
            <person name="Chaturvedi A."/>
            <person name="Li X."/>
            <person name="Dhandapani V."/>
            <person name="Marshall H."/>
            <person name="Kissane S."/>
            <person name="Cuenca-Cambronero M."/>
            <person name="Asole G."/>
            <person name="Calvet F."/>
            <person name="Ruiz-Romero M."/>
            <person name="Marangio P."/>
            <person name="Guigo R."/>
            <person name="Rago D."/>
            <person name="Mirbahai L."/>
            <person name="Eastwood N."/>
            <person name="Colbourne J.K."/>
            <person name="Zhou J."/>
            <person name="Mallon E."/>
            <person name="Orsini L."/>
        </authorList>
    </citation>
    <scope>NUCLEOTIDE SEQUENCE [LARGE SCALE GENOMIC DNA]</scope>
    <source>
        <strain evidence="1">LRV0_1</strain>
    </source>
</reference>
<gene>
    <name evidence="1" type="ORF">OUZ56_011890</name>
</gene>
<comment type="caution">
    <text evidence="1">The sequence shown here is derived from an EMBL/GenBank/DDBJ whole genome shotgun (WGS) entry which is preliminary data.</text>
</comment>